<name>A0ACC3S7L2_9PEZI</name>
<gene>
    <name evidence="1" type="ORF">M8818_006435</name>
</gene>
<comment type="caution">
    <text evidence="1">The sequence shown here is derived from an EMBL/GenBank/DDBJ whole genome shotgun (WGS) entry which is preliminary data.</text>
</comment>
<protein>
    <submittedName>
        <fullName evidence="1">Uncharacterized protein</fullName>
    </submittedName>
</protein>
<sequence length="539" mass="58387">MHEEAHRKSRILSVVAATVIALACGTNYAYSAWAPQFAERMQLSATQSNVIGSAGNIGMYASGIPLGVLIDKRGPRWGVLIGAVSLACGYFPLYSAYKRGPDSIAVSALCFFSFLTGMGSCSAFSGALKVCATNWPHHRGTATAFPLSGFGLSAFAFTLISGFAFPDNTANYLLMLAIGTFSMVFGGSLFLRMHPPQSPYAAVPTDDEGRPAYKRHDSNEMQRSRSTHSRHSSKGSVHGEPGKLSFVSFAPHAASICPRISFQQHAGTTEVDETSSLMSGDGPGDLPEEAKSHSEDHHLHKHPDITGVALLRNTTFWKQFIMLGLLCGVGLMTINNIGNDAKALWRHYDDSASHDFVQKRQLMHVSILSFFSFVGRLSSGIGSDVIVKRLHSSRYWSLVASACIFTLAQITALTIENPNQLFWLSSLTGLGYGALFGVYPALVADAFGAKGMGINWGAMTMSPVVSGNVFNLAYGRILDSHSDFVDGGDRVCGQGKDCYSQAYIVTLVASVLGVMWSLWCVRHEWVEKQREKRIEAHQG</sequence>
<dbReference type="Proteomes" id="UP001320706">
    <property type="component" value="Unassembled WGS sequence"/>
</dbReference>
<keyword evidence="2" id="KW-1185">Reference proteome</keyword>
<reference evidence="1" key="1">
    <citation type="submission" date="2024-02" db="EMBL/GenBank/DDBJ databases">
        <title>Metagenome Assembled Genome of Zalaria obscura JY119.</title>
        <authorList>
            <person name="Vighnesh L."/>
            <person name="Jagadeeshwari U."/>
            <person name="Venkata Ramana C."/>
            <person name="Sasikala C."/>
        </authorList>
    </citation>
    <scope>NUCLEOTIDE SEQUENCE</scope>
    <source>
        <strain evidence="1">JY119</strain>
    </source>
</reference>
<evidence type="ECO:0000313" key="1">
    <source>
        <dbReference type="EMBL" id="KAK8198568.1"/>
    </source>
</evidence>
<dbReference type="EMBL" id="JAMKPW020000040">
    <property type="protein sequence ID" value="KAK8198568.1"/>
    <property type="molecule type" value="Genomic_DNA"/>
</dbReference>
<organism evidence="1 2">
    <name type="scientific">Zalaria obscura</name>
    <dbReference type="NCBI Taxonomy" id="2024903"/>
    <lineage>
        <taxon>Eukaryota</taxon>
        <taxon>Fungi</taxon>
        <taxon>Dikarya</taxon>
        <taxon>Ascomycota</taxon>
        <taxon>Pezizomycotina</taxon>
        <taxon>Dothideomycetes</taxon>
        <taxon>Dothideomycetidae</taxon>
        <taxon>Dothideales</taxon>
        <taxon>Zalariaceae</taxon>
        <taxon>Zalaria</taxon>
    </lineage>
</organism>
<accession>A0ACC3S7L2</accession>
<proteinExistence type="predicted"/>
<evidence type="ECO:0000313" key="2">
    <source>
        <dbReference type="Proteomes" id="UP001320706"/>
    </source>
</evidence>